<keyword evidence="14" id="KW-0282">Flagellum</keyword>
<evidence type="ECO:0000256" key="15">
    <source>
        <dbReference type="ARBA" id="ARBA00022993"/>
    </source>
</evidence>
<dbReference type="NCBIfam" id="TIGR00555">
    <property type="entry name" value="panK_eukar"/>
    <property type="match status" value="1"/>
</dbReference>
<evidence type="ECO:0000256" key="8">
    <source>
        <dbReference type="ARBA" id="ARBA00022490"/>
    </source>
</evidence>
<dbReference type="AlphaFoldDB" id="A0A151ILP8"/>
<keyword evidence="26" id="KW-1185">Reference proteome</keyword>
<dbReference type="PANTHER" id="PTHR31543:SF0">
    <property type="entry name" value="DYNEIN REGULATORY COMPLEX SUBUNIT 4"/>
    <property type="match status" value="1"/>
</dbReference>
<comment type="similarity">
    <text evidence="5">Belongs to the DRC4 family.</text>
</comment>
<evidence type="ECO:0000256" key="1">
    <source>
        <dbReference type="ARBA" id="ARBA00001206"/>
    </source>
</evidence>
<keyword evidence="18" id="KW-0206">Cytoskeleton</keyword>
<dbReference type="EMBL" id="KQ977104">
    <property type="protein sequence ID" value="KYN05812.1"/>
    <property type="molecule type" value="Genomic_DNA"/>
</dbReference>
<feature type="compositionally biased region" description="Polar residues" evidence="23">
    <location>
        <begin position="1"/>
        <end position="19"/>
    </location>
</feature>
<evidence type="ECO:0000256" key="2">
    <source>
        <dbReference type="ARBA" id="ARBA00004230"/>
    </source>
</evidence>
<evidence type="ECO:0000256" key="5">
    <source>
        <dbReference type="ARBA" id="ARBA00009859"/>
    </source>
</evidence>
<dbReference type="GO" id="GO:0005524">
    <property type="term" value="F:ATP binding"/>
    <property type="evidence" value="ECO:0007669"/>
    <property type="project" value="UniProtKB-KW"/>
</dbReference>
<evidence type="ECO:0000256" key="21">
    <source>
        <dbReference type="ARBA" id="ARBA00060870"/>
    </source>
</evidence>
<protein>
    <recommendedName>
        <fullName evidence="7">Dynein regulatory complex subunit 4</fullName>
        <ecNumber evidence="6">2.7.1.33</ecNumber>
    </recommendedName>
    <alternativeName>
        <fullName evidence="20">Growth arrest-specific protein 8</fullName>
    </alternativeName>
</protein>
<keyword evidence="19" id="KW-0966">Cell projection</keyword>
<comment type="similarity">
    <text evidence="21">Belongs to the type II pantothenate kinase family.</text>
</comment>
<keyword evidence="15" id="KW-0173">Coenzyme A biosynthesis</keyword>
<evidence type="ECO:0000256" key="11">
    <source>
        <dbReference type="ARBA" id="ARBA00022741"/>
    </source>
</evidence>
<keyword evidence="10" id="KW-0493">Microtubule</keyword>
<evidence type="ECO:0000256" key="12">
    <source>
        <dbReference type="ARBA" id="ARBA00022777"/>
    </source>
</evidence>
<dbReference type="Gene3D" id="3.30.420.40">
    <property type="match status" value="1"/>
</dbReference>
<evidence type="ECO:0000256" key="18">
    <source>
        <dbReference type="ARBA" id="ARBA00023212"/>
    </source>
</evidence>
<evidence type="ECO:0000256" key="7">
    <source>
        <dbReference type="ARBA" id="ARBA00021301"/>
    </source>
</evidence>
<dbReference type="GO" id="GO:0015937">
    <property type="term" value="P:coenzyme A biosynthetic process"/>
    <property type="evidence" value="ECO:0007669"/>
    <property type="project" value="UniProtKB-KW"/>
</dbReference>
<evidence type="ECO:0000256" key="20">
    <source>
        <dbReference type="ARBA" id="ARBA00031568"/>
    </source>
</evidence>
<dbReference type="FunFam" id="3.30.420.510:FF:000004">
    <property type="entry name" value="Fbl, isoform B"/>
    <property type="match status" value="1"/>
</dbReference>
<organism evidence="25 26">
    <name type="scientific">Cyphomyrmex costatus</name>
    <dbReference type="NCBI Taxonomy" id="456900"/>
    <lineage>
        <taxon>Eukaryota</taxon>
        <taxon>Metazoa</taxon>
        <taxon>Ecdysozoa</taxon>
        <taxon>Arthropoda</taxon>
        <taxon>Hexapoda</taxon>
        <taxon>Insecta</taxon>
        <taxon>Pterygota</taxon>
        <taxon>Neoptera</taxon>
        <taxon>Endopterygota</taxon>
        <taxon>Hymenoptera</taxon>
        <taxon>Apocrita</taxon>
        <taxon>Aculeata</taxon>
        <taxon>Formicoidea</taxon>
        <taxon>Formicidae</taxon>
        <taxon>Myrmicinae</taxon>
        <taxon>Cyphomyrmex</taxon>
    </lineage>
</organism>
<evidence type="ECO:0000256" key="22">
    <source>
        <dbReference type="SAM" id="Coils"/>
    </source>
</evidence>
<keyword evidence="9" id="KW-0808">Transferase</keyword>
<evidence type="ECO:0000256" key="9">
    <source>
        <dbReference type="ARBA" id="ARBA00022679"/>
    </source>
</evidence>
<evidence type="ECO:0000256" key="19">
    <source>
        <dbReference type="ARBA" id="ARBA00023273"/>
    </source>
</evidence>
<dbReference type="GO" id="GO:0005794">
    <property type="term" value="C:Golgi apparatus"/>
    <property type="evidence" value="ECO:0007669"/>
    <property type="project" value="TreeGrafter"/>
</dbReference>
<proteinExistence type="inferred from homology"/>
<dbReference type="GO" id="GO:0031267">
    <property type="term" value="F:small GTPase binding"/>
    <property type="evidence" value="ECO:0007669"/>
    <property type="project" value="InterPro"/>
</dbReference>
<dbReference type="STRING" id="456900.A0A151ILP8"/>
<dbReference type="CDD" id="cd24122">
    <property type="entry name" value="ASKHA_NBD_PanK-II_Pank1-like"/>
    <property type="match status" value="1"/>
</dbReference>
<keyword evidence="17" id="KW-0969">Cilium</keyword>
<name>A0A151ILP8_9HYME</name>
<dbReference type="GO" id="GO:0008017">
    <property type="term" value="F:microtubule binding"/>
    <property type="evidence" value="ECO:0007669"/>
    <property type="project" value="InterPro"/>
</dbReference>
<dbReference type="FunFam" id="3.30.420.40:FF:000025">
    <property type="entry name" value="pantothenate kinase 2, mitochondrial"/>
    <property type="match status" value="1"/>
</dbReference>
<dbReference type="PANTHER" id="PTHR31543">
    <property type="entry name" value="DYNEIN REGULATORY COMPLEX SUBUNIT 4"/>
    <property type="match status" value="1"/>
</dbReference>
<evidence type="ECO:0000256" key="17">
    <source>
        <dbReference type="ARBA" id="ARBA00023069"/>
    </source>
</evidence>
<dbReference type="InterPro" id="IPR043129">
    <property type="entry name" value="ATPase_NBD"/>
</dbReference>
<dbReference type="InterPro" id="IPR039308">
    <property type="entry name" value="GAS8"/>
</dbReference>
<dbReference type="EC" id="2.7.1.33" evidence="6"/>
<keyword evidence="8" id="KW-0963">Cytoplasm</keyword>
<sequence>MSPQSHKNNLTPKDMQSNGYPAANTMAKEARNHSSPSMPWFGMDIGGTLCKLVYFEPKDITRDEADAEVETLKNIRRYLTKNSAYGKTGHRDTHLQMNNVCIRGRRGTLHFIRFPTSEMGNFLELAKSKGMANLVTTVCATGGGAFKFEDNFKQEVNMNLAKFDELDSLIRGMLYIETTNPHECYYWSNPTDDSKCQKVPYDFSEPYPFLLVNIGSGVSILAVYGPENYKRISGTSLGGGTFLGLCCLLTGCNTFEEAIELATGGDNTRVDKLVKDIYGGDYGPFGLPGDLVASSFGQMNSKDRRNTVTKEDLARATLVTITNNIGSIARMCAVNEKIERVVFVGNFLRVNPISMKLLAYAMDYWSKGTLKALFLEHEGYFGAVGCLLQFNGESTKGKATDNVDGVDTTKMNREQLEIYAHKILEEMEREREERNFFQLERDKLRTFWEITRHQLDEARAAVRNKEREKEELVENHEAELKLYKQKVKHLMYEHQTNLSETKADHLVALKLAQDDHIVQENELIKDKTELKKVQKEHELAYMNEIRALKLHNSEEMNNMIKKFESEAIELEQKYEQKLTSQYESLILKHRMEITEVEERKNAQIANLIKNHENAFTEMKNYYNDITLNNLSLIKSMKEQMEMMRNNEERMKKQIRELTIENKKYLTDSKVLQETTTELNRQLANYEKDKQCLNTKRRLSAVTKDLENLKWENEVLELRFEKCQSERDELHSRFVSAIFELQQKTGLKNVLLEKKLEKLSDLLEQREAQISEVLAAAQLDPAAVVNMNKKLEDMLNRKNTAIQDLQYELAKVCKAHDDLLAVYESKLQEYGIPKAELGFQPLRMRITGAKLGLGPAGLVTANQ</sequence>
<feature type="region of interest" description="Disordered" evidence="23">
    <location>
        <begin position="1"/>
        <end position="21"/>
    </location>
</feature>
<dbReference type="GO" id="GO:0048870">
    <property type="term" value="P:cell motility"/>
    <property type="evidence" value="ECO:0007669"/>
    <property type="project" value="InterPro"/>
</dbReference>
<evidence type="ECO:0000256" key="4">
    <source>
        <dbReference type="ARBA" id="ARBA00005225"/>
    </source>
</evidence>
<evidence type="ECO:0000256" key="14">
    <source>
        <dbReference type="ARBA" id="ARBA00022846"/>
    </source>
</evidence>
<dbReference type="Pfam" id="PF03630">
    <property type="entry name" value="Fumble"/>
    <property type="match status" value="1"/>
</dbReference>
<gene>
    <name evidence="25" type="ORF">ALC62_03291</name>
</gene>
<evidence type="ECO:0000259" key="24">
    <source>
        <dbReference type="Pfam" id="PF13851"/>
    </source>
</evidence>
<reference evidence="25 26" key="1">
    <citation type="submission" date="2016-03" db="EMBL/GenBank/DDBJ databases">
        <title>Cyphomyrmex costatus WGS genome.</title>
        <authorList>
            <person name="Nygaard S."/>
            <person name="Hu H."/>
            <person name="Boomsma J."/>
            <person name="Zhang G."/>
        </authorList>
    </citation>
    <scope>NUCLEOTIDE SEQUENCE [LARGE SCALE GENOMIC DNA]</scope>
    <source>
        <strain evidence="25">MS0001</strain>
        <tissue evidence="25">Whole body</tissue>
    </source>
</reference>
<feature type="coiled-coil region" evidence="22">
    <location>
        <begin position="413"/>
        <end position="493"/>
    </location>
</feature>
<dbReference type="SUPFAM" id="SSF53067">
    <property type="entry name" value="Actin-like ATPase domain"/>
    <property type="match status" value="2"/>
</dbReference>
<feature type="domain" description="Growth arrest-specific protein 8" evidence="24">
    <location>
        <begin position="606"/>
        <end position="804"/>
    </location>
</feature>
<evidence type="ECO:0000313" key="25">
    <source>
        <dbReference type="EMBL" id="KYN05812.1"/>
    </source>
</evidence>
<comment type="catalytic activity">
    <reaction evidence="1">
        <text>(R)-pantothenate + ATP = (R)-4'-phosphopantothenate + ADP + H(+)</text>
        <dbReference type="Rhea" id="RHEA:16373"/>
        <dbReference type="ChEBI" id="CHEBI:10986"/>
        <dbReference type="ChEBI" id="CHEBI:15378"/>
        <dbReference type="ChEBI" id="CHEBI:29032"/>
        <dbReference type="ChEBI" id="CHEBI:30616"/>
        <dbReference type="ChEBI" id="CHEBI:456216"/>
        <dbReference type="EC" id="2.7.1.33"/>
    </reaction>
</comment>
<dbReference type="GO" id="GO:0005874">
    <property type="term" value="C:microtubule"/>
    <property type="evidence" value="ECO:0007669"/>
    <property type="project" value="UniProtKB-KW"/>
</dbReference>
<dbReference type="InterPro" id="IPR004567">
    <property type="entry name" value="Type_II_PanK"/>
</dbReference>
<dbReference type="Pfam" id="PF13851">
    <property type="entry name" value="GAS"/>
    <property type="match status" value="1"/>
</dbReference>
<dbReference type="GO" id="GO:0031514">
    <property type="term" value="C:motile cilium"/>
    <property type="evidence" value="ECO:0007669"/>
    <property type="project" value="UniProtKB-SubCell"/>
</dbReference>
<evidence type="ECO:0000256" key="23">
    <source>
        <dbReference type="SAM" id="MobiDB-lite"/>
    </source>
</evidence>
<evidence type="ECO:0000256" key="10">
    <source>
        <dbReference type="ARBA" id="ARBA00022701"/>
    </source>
</evidence>
<dbReference type="GO" id="GO:0004594">
    <property type="term" value="F:pantothenate kinase activity"/>
    <property type="evidence" value="ECO:0007669"/>
    <property type="project" value="UniProtKB-EC"/>
</dbReference>
<dbReference type="Proteomes" id="UP000078542">
    <property type="component" value="Unassembled WGS sequence"/>
</dbReference>
<feature type="coiled-coil region" evidence="22">
    <location>
        <begin position="553"/>
        <end position="580"/>
    </location>
</feature>
<feature type="coiled-coil region" evidence="22">
    <location>
        <begin position="633"/>
        <end position="807"/>
    </location>
</feature>
<evidence type="ECO:0000256" key="16">
    <source>
        <dbReference type="ARBA" id="ARBA00023054"/>
    </source>
</evidence>
<dbReference type="InterPro" id="IPR025593">
    <property type="entry name" value="GAS8_dom"/>
</dbReference>
<comment type="subcellular location">
    <subcellularLocation>
        <location evidence="2">Cell projection</location>
        <location evidence="2">Cilium</location>
        <location evidence="2">Flagellum</location>
    </subcellularLocation>
    <subcellularLocation>
        <location evidence="3">Cytoplasm</location>
        <location evidence="3">Cytoskeleton</location>
    </subcellularLocation>
</comment>
<comment type="pathway">
    <text evidence="4">Cofactor biosynthesis; coenzyme A biosynthesis; CoA from (R)-pantothenate: step 1/5.</text>
</comment>
<evidence type="ECO:0000256" key="6">
    <source>
        <dbReference type="ARBA" id="ARBA00012102"/>
    </source>
</evidence>
<accession>A0A151ILP8</accession>
<keyword evidence="16 22" id="KW-0175">Coiled coil</keyword>
<dbReference type="Gene3D" id="3.30.420.510">
    <property type="match status" value="1"/>
</dbReference>
<evidence type="ECO:0000313" key="26">
    <source>
        <dbReference type="Proteomes" id="UP000078542"/>
    </source>
</evidence>
<keyword evidence="11" id="KW-0547">Nucleotide-binding</keyword>
<evidence type="ECO:0000256" key="13">
    <source>
        <dbReference type="ARBA" id="ARBA00022840"/>
    </source>
</evidence>
<evidence type="ECO:0000256" key="3">
    <source>
        <dbReference type="ARBA" id="ARBA00004245"/>
    </source>
</evidence>
<keyword evidence="13" id="KW-0067">ATP-binding</keyword>
<keyword evidence="12 25" id="KW-0418">Kinase</keyword>